<gene>
    <name evidence="1" type="ORF">N8E88_12405</name>
</gene>
<protein>
    <submittedName>
        <fullName evidence="1">Class I SAM-dependent methyltransferase</fullName>
    </submittedName>
</protein>
<keyword evidence="1" id="KW-0489">Methyltransferase</keyword>
<evidence type="ECO:0000313" key="1">
    <source>
        <dbReference type="EMBL" id="UXN58757.1"/>
    </source>
</evidence>
<proteinExistence type="predicted"/>
<organism evidence="1 2">
    <name type="scientific">Phyllobacterium zundukense</name>
    <dbReference type="NCBI Taxonomy" id="1867719"/>
    <lineage>
        <taxon>Bacteria</taxon>
        <taxon>Pseudomonadati</taxon>
        <taxon>Pseudomonadota</taxon>
        <taxon>Alphaproteobacteria</taxon>
        <taxon>Hyphomicrobiales</taxon>
        <taxon>Phyllobacteriaceae</taxon>
        <taxon>Phyllobacterium</taxon>
    </lineage>
</organism>
<name>A0ACD4CZ00_9HYPH</name>
<evidence type="ECO:0000313" key="2">
    <source>
        <dbReference type="Proteomes" id="UP001061991"/>
    </source>
</evidence>
<dbReference type="Proteomes" id="UP001061991">
    <property type="component" value="Plasmid p_unnamed1"/>
</dbReference>
<reference evidence="1" key="1">
    <citation type="submission" date="2022-09" db="EMBL/GenBank/DDBJ databases">
        <title>Interaction between co-microsymbionts with complementary sets of symbiotic genes in legume-rhizobium systems.</title>
        <authorList>
            <person name="Safronova V."/>
            <person name="Sazanova A."/>
            <person name="Afonin A."/>
            <person name="Chirak E."/>
        </authorList>
    </citation>
    <scope>NUCLEOTIDE SEQUENCE</scope>
    <source>
        <strain evidence="1">A18/3m</strain>
    </source>
</reference>
<accession>A0ACD4CZ00</accession>
<keyword evidence="1" id="KW-0808">Transferase</keyword>
<keyword evidence="1" id="KW-0614">Plasmid</keyword>
<keyword evidence="2" id="KW-1185">Reference proteome</keyword>
<geneLocation type="plasmid" evidence="1 2">
    <name>p_unnamed1</name>
</geneLocation>
<sequence length="162" mass="17587">MPATLRFIWIAPRRFGDPVLEIGTGTGRISVPLAIAGNEVVGLDISPAMLERAAAKLADGPEVGARLQLVEGDMTNFDLNRQFPLIVNTARSFQHLLTPSQQREALQCAHRHLKPGGHLVLDLFDPYFELLFANASTPAAPREVLDVSSGRKNTPNVGIQAQ</sequence>
<dbReference type="EMBL" id="CP104972">
    <property type="protein sequence ID" value="UXN58757.1"/>
    <property type="molecule type" value="Genomic_DNA"/>
</dbReference>